<evidence type="ECO:0000256" key="3">
    <source>
        <dbReference type="ARBA" id="ARBA00023015"/>
    </source>
</evidence>
<keyword evidence="4" id="KW-0804">Transcription</keyword>
<dbReference type="GO" id="GO:0005634">
    <property type="term" value="C:nucleus"/>
    <property type="evidence" value="ECO:0007669"/>
    <property type="project" value="UniProtKB-SubCell"/>
</dbReference>
<dbReference type="OrthoDB" id="39175at2759"/>
<accession>A0A0C3AV59</accession>
<organism evidence="6 7">
    <name type="scientific">Piloderma croceum (strain F 1598)</name>
    <dbReference type="NCBI Taxonomy" id="765440"/>
    <lineage>
        <taxon>Eukaryota</taxon>
        <taxon>Fungi</taxon>
        <taxon>Dikarya</taxon>
        <taxon>Basidiomycota</taxon>
        <taxon>Agaricomycotina</taxon>
        <taxon>Agaricomycetes</taxon>
        <taxon>Agaricomycetidae</taxon>
        <taxon>Atheliales</taxon>
        <taxon>Atheliaceae</taxon>
        <taxon>Piloderma</taxon>
    </lineage>
</organism>
<keyword evidence="7" id="KW-1185">Reference proteome</keyword>
<dbReference type="EMBL" id="KN833021">
    <property type="protein sequence ID" value="KIM77868.1"/>
    <property type="molecule type" value="Genomic_DNA"/>
</dbReference>
<dbReference type="HOGENOM" id="CLU_860833_0_0_1"/>
<evidence type="ECO:0000256" key="1">
    <source>
        <dbReference type="ARBA" id="ARBA00004123"/>
    </source>
</evidence>
<dbReference type="GO" id="GO:0046872">
    <property type="term" value="F:metal ion binding"/>
    <property type="evidence" value="ECO:0007669"/>
    <property type="project" value="UniProtKB-KW"/>
</dbReference>
<evidence type="ECO:0000256" key="2">
    <source>
        <dbReference type="ARBA" id="ARBA00022723"/>
    </source>
</evidence>
<reference evidence="6 7" key="1">
    <citation type="submission" date="2014-04" db="EMBL/GenBank/DDBJ databases">
        <authorList>
            <consortium name="DOE Joint Genome Institute"/>
            <person name="Kuo A."/>
            <person name="Tarkka M."/>
            <person name="Buscot F."/>
            <person name="Kohler A."/>
            <person name="Nagy L.G."/>
            <person name="Floudas D."/>
            <person name="Copeland A."/>
            <person name="Barry K.W."/>
            <person name="Cichocki N."/>
            <person name="Veneault-Fourrey C."/>
            <person name="LaButti K."/>
            <person name="Lindquist E.A."/>
            <person name="Lipzen A."/>
            <person name="Lundell T."/>
            <person name="Morin E."/>
            <person name="Murat C."/>
            <person name="Sun H."/>
            <person name="Tunlid A."/>
            <person name="Henrissat B."/>
            <person name="Grigoriev I.V."/>
            <person name="Hibbett D.S."/>
            <person name="Martin F."/>
            <person name="Nordberg H.P."/>
            <person name="Cantor M.N."/>
            <person name="Hua S.X."/>
        </authorList>
    </citation>
    <scope>NUCLEOTIDE SEQUENCE [LARGE SCALE GENOMIC DNA]</scope>
    <source>
        <strain evidence="6 7">F 1598</strain>
    </source>
</reference>
<dbReference type="PANTHER" id="PTHR47338">
    <property type="entry name" value="ZN(II)2CYS6 TRANSCRIPTION FACTOR (EUROFUNG)-RELATED"/>
    <property type="match status" value="1"/>
</dbReference>
<evidence type="ECO:0000256" key="5">
    <source>
        <dbReference type="ARBA" id="ARBA00023242"/>
    </source>
</evidence>
<name>A0A0C3AV59_PILCF</name>
<evidence type="ECO:0008006" key="8">
    <source>
        <dbReference type="Google" id="ProtNLM"/>
    </source>
</evidence>
<protein>
    <recommendedName>
        <fullName evidence="8">Transcription factor domain-containing protein</fullName>
    </recommendedName>
</protein>
<gene>
    <name evidence="6" type="ORF">PILCRDRAFT_825089</name>
</gene>
<evidence type="ECO:0000256" key="4">
    <source>
        <dbReference type="ARBA" id="ARBA00023163"/>
    </source>
</evidence>
<keyword evidence="2" id="KW-0479">Metal-binding</keyword>
<dbReference type="AlphaFoldDB" id="A0A0C3AV59"/>
<evidence type="ECO:0000313" key="7">
    <source>
        <dbReference type="Proteomes" id="UP000054166"/>
    </source>
</evidence>
<comment type="subcellular location">
    <subcellularLocation>
        <location evidence="1">Nucleus</location>
    </subcellularLocation>
</comment>
<sequence>MALPLGLNKCPPFHSISSGRIVDTLLPPPESAMEDEMRRNLFWLAYAIDRTSGTGTPWAFGIEDDDIGQFLPARGDLFDIGVLPTPTERQWSHTKDLLLVHPVDECDSFSLYIKGTFLITRVKNFNRRFRSRHYAENPSALQFGFTPASDARNTQAFKELDSILLSFRKSFPHHLKNFINGNVVDLHLYAASLFPLSCIILLHEPHADVRKSGCMSALRLLTAARDILDLIYALHSTSYDITLMDFSCTSAWYMSGRVLARFLQVALESDSQEQISTLSAELGFVQLSINKVAQRIPLAYSHAKILHDFTVETCGTSFGFSRA</sequence>
<dbReference type="InParanoid" id="A0A0C3AV59"/>
<proteinExistence type="predicted"/>
<dbReference type="Proteomes" id="UP000054166">
    <property type="component" value="Unassembled WGS sequence"/>
</dbReference>
<reference evidence="7" key="2">
    <citation type="submission" date="2015-01" db="EMBL/GenBank/DDBJ databases">
        <title>Evolutionary Origins and Diversification of the Mycorrhizal Mutualists.</title>
        <authorList>
            <consortium name="DOE Joint Genome Institute"/>
            <consortium name="Mycorrhizal Genomics Consortium"/>
            <person name="Kohler A."/>
            <person name="Kuo A."/>
            <person name="Nagy L.G."/>
            <person name="Floudas D."/>
            <person name="Copeland A."/>
            <person name="Barry K.W."/>
            <person name="Cichocki N."/>
            <person name="Veneault-Fourrey C."/>
            <person name="LaButti K."/>
            <person name="Lindquist E.A."/>
            <person name="Lipzen A."/>
            <person name="Lundell T."/>
            <person name="Morin E."/>
            <person name="Murat C."/>
            <person name="Riley R."/>
            <person name="Ohm R."/>
            <person name="Sun H."/>
            <person name="Tunlid A."/>
            <person name="Henrissat B."/>
            <person name="Grigoriev I.V."/>
            <person name="Hibbett D.S."/>
            <person name="Martin F."/>
        </authorList>
    </citation>
    <scope>NUCLEOTIDE SEQUENCE [LARGE SCALE GENOMIC DNA]</scope>
    <source>
        <strain evidence="7">F 1598</strain>
    </source>
</reference>
<dbReference type="CDD" id="cd12148">
    <property type="entry name" value="fungal_TF_MHR"/>
    <property type="match status" value="1"/>
</dbReference>
<keyword evidence="3" id="KW-0805">Transcription regulation</keyword>
<keyword evidence="5" id="KW-0539">Nucleus</keyword>
<dbReference type="InterPro" id="IPR050815">
    <property type="entry name" value="TF_fung"/>
</dbReference>
<dbReference type="GO" id="GO:0000981">
    <property type="term" value="F:DNA-binding transcription factor activity, RNA polymerase II-specific"/>
    <property type="evidence" value="ECO:0007669"/>
    <property type="project" value="InterPro"/>
</dbReference>
<evidence type="ECO:0000313" key="6">
    <source>
        <dbReference type="EMBL" id="KIM77868.1"/>
    </source>
</evidence>
<dbReference type="PANTHER" id="PTHR47338:SF29">
    <property type="entry name" value="ZN(2)-C6 FUNGAL-TYPE DOMAIN-CONTAINING PROTEIN"/>
    <property type="match status" value="1"/>
</dbReference>
<dbReference type="STRING" id="765440.A0A0C3AV59"/>